<sequence length="431" mass="48920">MSWTTVSDQCPSVHTNFPILHVASPPPLVTIHPASYRPAYYVPQAKNTQPVKSRPAPEPIQVDVPFVYDFPRLASSVRAQAHGRQNRHHNTYRQSRTCRSPQKARFHSPEYQNLLTPTSCDEGNEKQSKKAPMTRESRSRPELSDNEYGNRVLRSGKKRSPSPSCDQQKRAHCGFPWSEERSTLQRPSAPLRPIQPCLPLEDIQPPACPRIPRTDDRSSHHYSPLAREPLVSPVCLDEDGHIYIDETNPKTAWLAPAYPIRFTAILHAPFLPESGVKCQFVSVEHYVWACKAAMLGRTSLFKALMRIKGMASKNMAPIRALGLQLDATNDAEAAFWRMHMVDVLRHGNRLKFEQNEMWARMLLQTGSRRLLYDDSNLDWMGPGLHETATARKMLPAEHEANFFGLALESTRHKLRRQAKRSAQAADCVSQK</sequence>
<name>A0ACB8SYS0_9AGAM</name>
<gene>
    <name evidence="1" type="ORF">BV25DRAFT_777946</name>
</gene>
<evidence type="ECO:0000313" key="1">
    <source>
        <dbReference type="EMBL" id="KAI0061337.1"/>
    </source>
</evidence>
<proteinExistence type="predicted"/>
<dbReference type="EMBL" id="MU277213">
    <property type="protein sequence ID" value="KAI0061337.1"/>
    <property type="molecule type" value="Genomic_DNA"/>
</dbReference>
<reference evidence="1" key="2">
    <citation type="journal article" date="2022" name="New Phytol.">
        <title>Evolutionary transition to the ectomycorrhizal habit in the genomes of a hyperdiverse lineage of mushroom-forming fungi.</title>
        <authorList>
            <person name="Looney B."/>
            <person name="Miyauchi S."/>
            <person name="Morin E."/>
            <person name="Drula E."/>
            <person name="Courty P.E."/>
            <person name="Kohler A."/>
            <person name="Kuo A."/>
            <person name="LaButti K."/>
            <person name="Pangilinan J."/>
            <person name="Lipzen A."/>
            <person name="Riley R."/>
            <person name="Andreopoulos W."/>
            <person name="He G."/>
            <person name="Johnson J."/>
            <person name="Nolan M."/>
            <person name="Tritt A."/>
            <person name="Barry K.W."/>
            <person name="Grigoriev I.V."/>
            <person name="Nagy L.G."/>
            <person name="Hibbett D."/>
            <person name="Henrissat B."/>
            <person name="Matheny P.B."/>
            <person name="Labbe J."/>
            <person name="Martin F.M."/>
        </authorList>
    </citation>
    <scope>NUCLEOTIDE SEQUENCE</scope>
    <source>
        <strain evidence="1">HHB10654</strain>
    </source>
</reference>
<reference evidence="1" key="1">
    <citation type="submission" date="2021-03" db="EMBL/GenBank/DDBJ databases">
        <authorList>
            <consortium name="DOE Joint Genome Institute"/>
            <person name="Ahrendt S."/>
            <person name="Looney B.P."/>
            <person name="Miyauchi S."/>
            <person name="Morin E."/>
            <person name="Drula E."/>
            <person name="Courty P.E."/>
            <person name="Chicoki N."/>
            <person name="Fauchery L."/>
            <person name="Kohler A."/>
            <person name="Kuo A."/>
            <person name="Labutti K."/>
            <person name="Pangilinan J."/>
            <person name="Lipzen A."/>
            <person name="Riley R."/>
            <person name="Andreopoulos W."/>
            <person name="He G."/>
            <person name="Johnson J."/>
            <person name="Barry K.W."/>
            <person name="Grigoriev I.V."/>
            <person name="Nagy L."/>
            <person name="Hibbett D."/>
            <person name="Henrissat B."/>
            <person name="Matheny P.B."/>
            <person name="Labbe J."/>
            <person name="Martin F."/>
        </authorList>
    </citation>
    <scope>NUCLEOTIDE SEQUENCE</scope>
    <source>
        <strain evidence="1">HHB10654</strain>
    </source>
</reference>
<protein>
    <submittedName>
        <fullName evidence="1">Uncharacterized protein</fullName>
    </submittedName>
</protein>
<dbReference type="Proteomes" id="UP000814140">
    <property type="component" value="Unassembled WGS sequence"/>
</dbReference>
<evidence type="ECO:0000313" key="2">
    <source>
        <dbReference type="Proteomes" id="UP000814140"/>
    </source>
</evidence>
<accession>A0ACB8SYS0</accession>
<organism evidence="1 2">
    <name type="scientific">Artomyces pyxidatus</name>
    <dbReference type="NCBI Taxonomy" id="48021"/>
    <lineage>
        <taxon>Eukaryota</taxon>
        <taxon>Fungi</taxon>
        <taxon>Dikarya</taxon>
        <taxon>Basidiomycota</taxon>
        <taxon>Agaricomycotina</taxon>
        <taxon>Agaricomycetes</taxon>
        <taxon>Russulales</taxon>
        <taxon>Auriscalpiaceae</taxon>
        <taxon>Artomyces</taxon>
    </lineage>
</organism>
<comment type="caution">
    <text evidence="1">The sequence shown here is derived from an EMBL/GenBank/DDBJ whole genome shotgun (WGS) entry which is preliminary data.</text>
</comment>
<keyword evidence="2" id="KW-1185">Reference proteome</keyword>